<organism evidence="1 2">
    <name type="scientific">Catalinimonas alkaloidigena</name>
    <dbReference type="NCBI Taxonomy" id="1075417"/>
    <lineage>
        <taxon>Bacteria</taxon>
        <taxon>Pseudomonadati</taxon>
        <taxon>Bacteroidota</taxon>
        <taxon>Cytophagia</taxon>
        <taxon>Cytophagales</taxon>
        <taxon>Catalimonadaceae</taxon>
        <taxon>Catalinimonas</taxon>
    </lineage>
</organism>
<name>A0A1G9B6A0_9BACT</name>
<dbReference type="RefSeq" id="WP_143017146.1">
    <property type="nucleotide sequence ID" value="NZ_FNFO01000002.1"/>
</dbReference>
<evidence type="ECO:0000313" key="1">
    <source>
        <dbReference type="EMBL" id="SDK35076.1"/>
    </source>
</evidence>
<gene>
    <name evidence="1" type="ORF">SAMN05421823_102527</name>
</gene>
<keyword evidence="2" id="KW-1185">Reference proteome</keyword>
<dbReference type="AlphaFoldDB" id="A0A1G9B6A0"/>
<dbReference type="Proteomes" id="UP000198510">
    <property type="component" value="Unassembled WGS sequence"/>
</dbReference>
<evidence type="ECO:0000313" key="2">
    <source>
        <dbReference type="Proteomes" id="UP000198510"/>
    </source>
</evidence>
<sequence>MILLRDALRQMEQLDERKEPVPFNLVFYTKDGERVELRQVVLSRKVKALPRHQRQVGSAAKPSHRQRARINVLIPQSEQIRSVHTRLIVEFNSQDVAW</sequence>
<accession>A0A1G9B6A0</accession>
<proteinExistence type="predicted"/>
<dbReference type="STRING" id="1075417.SAMN05421823_102527"/>
<reference evidence="1 2" key="1">
    <citation type="submission" date="2016-10" db="EMBL/GenBank/DDBJ databases">
        <authorList>
            <person name="de Groot N.N."/>
        </authorList>
    </citation>
    <scope>NUCLEOTIDE SEQUENCE [LARGE SCALE GENOMIC DNA]</scope>
    <source>
        <strain evidence="1 2">DSM 25186</strain>
    </source>
</reference>
<dbReference type="EMBL" id="FNFO01000002">
    <property type="protein sequence ID" value="SDK35076.1"/>
    <property type="molecule type" value="Genomic_DNA"/>
</dbReference>
<protein>
    <submittedName>
        <fullName evidence="1">Uncharacterized protein</fullName>
    </submittedName>
</protein>